<gene>
    <name evidence="11" type="ORF">LCGC14_1289370</name>
</gene>
<evidence type="ECO:0000256" key="2">
    <source>
        <dbReference type="ARBA" id="ARBA00012438"/>
    </source>
</evidence>
<comment type="catalytic activity">
    <reaction evidence="1">
        <text>ATP + protein L-histidine = ADP + protein N-phospho-L-histidine.</text>
        <dbReference type="EC" id="2.7.13.3"/>
    </reaction>
</comment>
<dbReference type="GO" id="GO:0004673">
    <property type="term" value="F:protein histidine kinase activity"/>
    <property type="evidence" value="ECO:0007669"/>
    <property type="project" value="UniProtKB-EC"/>
</dbReference>
<dbReference type="InterPro" id="IPR035965">
    <property type="entry name" value="PAS-like_dom_sf"/>
</dbReference>
<dbReference type="SMART" id="SM00091">
    <property type="entry name" value="PAS"/>
    <property type="match status" value="8"/>
</dbReference>
<organism evidence="11">
    <name type="scientific">marine sediment metagenome</name>
    <dbReference type="NCBI Taxonomy" id="412755"/>
    <lineage>
        <taxon>unclassified sequences</taxon>
        <taxon>metagenomes</taxon>
        <taxon>ecological metagenomes</taxon>
    </lineage>
</organism>
<evidence type="ECO:0000256" key="7">
    <source>
        <dbReference type="ARBA" id="ARBA00023134"/>
    </source>
</evidence>
<comment type="caution">
    <text evidence="11">The sequence shown here is derived from an EMBL/GenBank/DDBJ whole genome shotgun (WGS) entry which is preliminary data.</text>
</comment>
<dbReference type="Pfam" id="PF13188">
    <property type="entry name" value="PAS_8"/>
    <property type="match status" value="1"/>
</dbReference>
<dbReference type="CDD" id="cd00130">
    <property type="entry name" value="PAS"/>
    <property type="match status" value="7"/>
</dbReference>
<dbReference type="InterPro" id="IPR003018">
    <property type="entry name" value="GAF"/>
</dbReference>
<feature type="domain" description="PAC" evidence="10">
    <location>
        <begin position="1150"/>
        <end position="1202"/>
    </location>
</feature>
<sequence length="1561" mass="180917">VSLITYDAPGQTKFQHFWKPYLKNLDGLVFILDITDQSTFPQAREILHSIANKPNLRNLPLLILYNKIDLMTPDAEKINDALSIDEFGERVYKHFLTSALTNEGIVNAFTWLTTNILGRRFLPVDEELGIIFSQWDEIIGLKIITTYPENILDDPEGIALKCFSISQFVFEGEQAKKSAFILPLPQLSAKAAIYYDYVQDTSVRGNRLPLSIILIYQEKIPNSIIDKFNSLVLDKFEHIKKRYVNEENFEKYFIELHGTIRERLNSFKSTVKELRVAELQYKALFKAARDAILIIEQKSGIIIDANEQAENFFLLSLEKIIGSHMTNLKFDIEYDKFKEKMSNQVSLEGTPPFEAMILNSEESSIPVEINASGIQMGGRNYIQCIIRDVTERNKAEQRLRESERRYRLISENANDLIIVLNKKFEQEYINEDAYMRIMGYSKEDVIYKSALASIHPDDQKRCTQALIDGFKKGGGHVDARFKHKDGHYVWLGIKGRPYFDKEGKRKLLLIGRDITEQKKSESIIQKNLMFEITIGAISSRFIDTTNFDNAINKTLRDIGILSGASRSYIYIRNEDGKTIRNSHLWCAEGINSEFQNLQKVPIDVLQHWEQKLIENGYIHINDLSMLKKKDKILKERLEGMNIGSLLIFPIYIKNKLEMMIGFDNVSNSKEWKTEDFTVLRVTSELIGAAMERKRSEELLEESEEKYRLISENAYDMITILNDKFEYEYINEQTFLKVLGYSSEDMIGKSALLFVHPEDLRRTANKLRKGFKTGVGSDELRFRNKNGGYLWIEVKGSTFINKDGNVKALIISRNISERKKAEQRIKESEKKYRHLYENSPEAIVITNKDGVILECNSATEGVFGFKKSEIIGNNYADLGIYTPEQIKIFINRFKEFLKGNTPEPIEIQIRRKDGSLAWIYYQSSQIKLYDEYLLEAIIQDISQQKFAEQLLKESEEKYRLISETAYDLIGILNKRFKYEYINEQAFKQILGYSKEDLIGKSALSFTHPDDTANTAKSLRDGFKEGAGGAELRFRHKNGKWVWIEAKGKTYYDNNGDLKAIIISRDISERKLIEKQIRESEEKYRLISENANDLIFILGNDFKFIYCNEAFKKILGYAQEELIGTLLFDLSHPEDLKNVIEDFENAINHGTGKSIARFKHKNGDYRWVESFGKVIYDEEGNYSQMFTVSRDITERKITEQKLHDIENILRERVKELTSLFGITKIIEIGNVSIEEILFGILNLIPSAWQFPDLTCAKIAYGKIEYNTENFKETSWKLSTKVQINEKLLTLEIYYLEEIPFSEEEKSLIIEITNRLKLSIEQKEAERKLKASEEKYRKLVNSISDLLLEVDLKGEITYASPQIYDIFGFTPSEVQNMRIYKFIHPEDLPKVLETMKEGFETKKKMTLEYRTRHKDGHYVYASVKGTILDNGRFYGVVRDISERKIAEHKFRSLLETSPIGIIELNLQTMRLDYVNPKLSEAINLTLEELNQKQVTVDNFELSNNTMIEFKIYNADELIWLTGKKILQHNRPGELKSAIIWIQDISNKKDLGTKYEAVASSISLR</sequence>
<reference evidence="11" key="1">
    <citation type="journal article" date="2015" name="Nature">
        <title>Complex archaea that bridge the gap between prokaryotes and eukaryotes.</title>
        <authorList>
            <person name="Spang A."/>
            <person name="Saw J.H."/>
            <person name="Jorgensen S.L."/>
            <person name="Zaremba-Niedzwiedzka K."/>
            <person name="Martijn J."/>
            <person name="Lind A.E."/>
            <person name="van Eijk R."/>
            <person name="Schleper C."/>
            <person name="Guy L."/>
            <person name="Ettema T.J."/>
        </authorList>
    </citation>
    <scope>NUCLEOTIDE SEQUENCE</scope>
</reference>
<feature type="domain" description="PAC" evidence="10">
    <location>
        <begin position="902"/>
        <end position="952"/>
    </location>
</feature>
<feature type="domain" description="PAC" evidence="10">
    <location>
        <begin position="1026"/>
        <end position="1077"/>
    </location>
</feature>
<dbReference type="InterPro" id="IPR052162">
    <property type="entry name" value="Sensor_kinase/Photoreceptor"/>
</dbReference>
<dbReference type="GO" id="GO:0005525">
    <property type="term" value="F:GTP binding"/>
    <property type="evidence" value="ECO:0007669"/>
    <property type="project" value="UniProtKB-KW"/>
</dbReference>
<keyword evidence="6" id="KW-0418">Kinase</keyword>
<feature type="domain" description="PAS" evidence="9">
    <location>
        <begin position="953"/>
        <end position="1024"/>
    </location>
</feature>
<dbReference type="SUPFAM" id="SSF52540">
    <property type="entry name" value="P-loop containing nucleoside triphosphate hydrolases"/>
    <property type="match status" value="1"/>
</dbReference>
<dbReference type="Pfam" id="PF00025">
    <property type="entry name" value="Arf"/>
    <property type="match status" value="1"/>
</dbReference>
<keyword evidence="3" id="KW-0597">Phosphoprotein</keyword>
<dbReference type="InterPro" id="IPR000700">
    <property type="entry name" value="PAS-assoc_C"/>
</dbReference>
<dbReference type="InterPro" id="IPR013655">
    <property type="entry name" value="PAS_fold_3"/>
</dbReference>
<evidence type="ECO:0000256" key="1">
    <source>
        <dbReference type="ARBA" id="ARBA00000085"/>
    </source>
</evidence>
<feature type="domain" description="PAS" evidence="9">
    <location>
        <begin position="827"/>
        <end position="899"/>
    </location>
</feature>
<dbReference type="InterPro" id="IPR000014">
    <property type="entry name" value="PAS"/>
</dbReference>
<dbReference type="InterPro" id="IPR006689">
    <property type="entry name" value="Small_GTPase_ARF/SAR"/>
</dbReference>
<dbReference type="PANTHER" id="PTHR43304">
    <property type="entry name" value="PHYTOCHROME-LIKE PROTEIN CPH1"/>
    <property type="match status" value="1"/>
</dbReference>
<feature type="domain" description="PAC" evidence="10">
    <location>
        <begin position="475"/>
        <end position="526"/>
    </location>
</feature>
<dbReference type="EMBL" id="LAZR01007416">
    <property type="protein sequence ID" value="KKM85405.1"/>
    <property type="molecule type" value="Genomic_DNA"/>
</dbReference>
<feature type="non-terminal residue" evidence="11">
    <location>
        <position position="1"/>
    </location>
</feature>
<dbReference type="Pfam" id="PF08447">
    <property type="entry name" value="PAS_3"/>
    <property type="match status" value="5"/>
</dbReference>
<evidence type="ECO:0000256" key="6">
    <source>
        <dbReference type="ARBA" id="ARBA00022777"/>
    </source>
</evidence>
<dbReference type="SUPFAM" id="SSF55785">
    <property type="entry name" value="PYP-like sensor domain (PAS domain)"/>
    <property type="match status" value="7"/>
</dbReference>
<dbReference type="PROSITE" id="PS50112">
    <property type="entry name" value="PAS"/>
    <property type="match status" value="6"/>
</dbReference>
<name>A0A0F9N9I3_9ZZZZ</name>
<keyword evidence="8" id="KW-0175">Coiled coil</keyword>
<feature type="coiled-coil region" evidence="8">
    <location>
        <begin position="810"/>
        <end position="837"/>
    </location>
</feature>
<dbReference type="InterPro" id="IPR029016">
    <property type="entry name" value="GAF-like_dom_sf"/>
</dbReference>
<evidence type="ECO:0000259" key="10">
    <source>
        <dbReference type="PROSITE" id="PS50113"/>
    </source>
</evidence>
<feature type="domain" description="PAC" evidence="10">
    <location>
        <begin position="775"/>
        <end position="826"/>
    </location>
</feature>
<evidence type="ECO:0000256" key="5">
    <source>
        <dbReference type="ARBA" id="ARBA00022741"/>
    </source>
</evidence>
<dbReference type="GO" id="GO:0003924">
    <property type="term" value="F:GTPase activity"/>
    <property type="evidence" value="ECO:0007669"/>
    <property type="project" value="InterPro"/>
</dbReference>
<dbReference type="PANTHER" id="PTHR43304:SF1">
    <property type="entry name" value="PAC DOMAIN-CONTAINING PROTEIN"/>
    <property type="match status" value="1"/>
</dbReference>
<dbReference type="NCBIfam" id="TIGR00229">
    <property type="entry name" value="sensory_box"/>
    <property type="match status" value="7"/>
</dbReference>
<proteinExistence type="predicted"/>
<dbReference type="SUPFAM" id="SSF55781">
    <property type="entry name" value="GAF domain-like"/>
    <property type="match status" value="1"/>
</dbReference>
<dbReference type="PROSITE" id="PS50113">
    <property type="entry name" value="PAC"/>
    <property type="match status" value="5"/>
</dbReference>
<evidence type="ECO:0000256" key="4">
    <source>
        <dbReference type="ARBA" id="ARBA00022679"/>
    </source>
</evidence>
<dbReference type="PROSITE" id="PS51419">
    <property type="entry name" value="RAB"/>
    <property type="match status" value="1"/>
</dbReference>
<feature type="coiled-coil region" evidence="8">
    <location>
        <begin position="1312"/>
        <end position="1346"/>
    </location>
</feature>
<feature type="domain" description="PAS" evidence="9">
    <location>
        <begin position="1329"/>
        <end position="1399"/>
    </location>
</feature>
<dbReference type="SMART" id="SM00086">
    <property type="entry name" value="PAC"/>
    <property type="match status" value="7"/>
</dbReference>
<feature type="domain" description="PAS" evidence="9">
    <location>
        <begin position="702"/>
        <end position="773"/>
    </location>
</feature>
<dbReference type="SMART" id="SM00065">
    <property type="entry name" value="GAF"/>
    <property type="match status" value="1"/>
</dbReference>
<feature type="domain" description="PAS" evidence="9">
    <location>
        <begin position="1078"/>
        <end position="1148"/>
    </location>
</feature>
<dbReference type="InterPro" id="IPR001610">
    <property type="entry name" value="PAC"/>
</dbReference>
<evidence type="ECO:0000313" key="11">
    <source>
        <dbReference type="EMBL" id="KKM85405.1"/>
    </source>
</evidence>
<dbReference type="Gene3D" id="3.40.50.300">
    <property type="entry name" value="P-loop containing nucleotide triphosphate hydrolases"/>
    <property type="match status" value="1"/>
</dbReference>
<dbReference type="Pfam" id="PF13426">
    <property type="entry name" value="PAS_9"/>
    <property type="match status" value="2"/>
</dbReference>
<keyword evidence="7" id="KW-0342">GTP-binding</keyword>
<evidence type="ECO:0000256" key="8">
    <source>
        <dbReference type="SAM" id="Coils"/>
    </source>
</evidence>
<protein>
    <recommendedName>
        <fullName evidence="2">histidine kinase</fullName>
        <ecNumber evidence="2">2.7.13.3</ecNumber>
    </recommendedName>
</protein>
<evidence type="ECO:0000256" key="3">
    <source>
        <dbReference type="ARBA" id="ARBA00022553"/>
    </source>
</evidence>
<dbReference type="Gene3D" id="3.30.450.20">
    <property type="entry name" value="PAS domain"/>
    <property type="match status" value="8"/>
</dbReference>
<dbReference type="Gene3D" id="3.30.450.40">
    <property type="match status" value="1"/>
</dbReference>
<dbReference type="EC" id="2.7.13.3" evidence="2"/>
<keyword evidence="4" id="KW-0808">Transferase</keyword>
<feature type="domain" description="PAS" evidence="9">
    <location>
        <begin position="402"/>
        <end position="473"/>
    </location>
</feature>
<dbReference type="InterPro" id="IPR027417">
    <property type="entry name" value="P-loop_NTPase"/>
</dbReference>
<keyword evidence="5" id="KW-0547">Nucleotide-binding</keyword>
<accession>A0A0F9N9I3</accession>
<evidence type="ECO:0000259" key="9">
    <source>
        <dbReference type="PROSITE" id="PS50112"/>
    </source>
</evidence>